<dbReference type="FunFam" id="1.10.287.950:FF:000001">
    <property type="entry name" value="Methyl-accepting chemotaxis sensory transducer"/>
    <property type="match status" value="1"/>
</dbReference>
<comment type="subcellular location">
    <subcellularLocation>
        <location evidence="1">Cell membrane</location>
        <topology evidence="1">Multi-pass membrane protein</topology>
    </subcellularLocation>
</comment>
<evidence type="ECO:0000256" key="9">
    <source>
        <dbReference type="SAM" id="Phobius"/>
    </source>
</evidence>
<evidence type="ECO:0000256" key="1">
    <source>
        <dbReference type="ARBA" id="ARBA00004651"/>
    </source>
</evidence>
<dbReference type="Gene3D" id="1.10.287.950">
    <property type="entry name" value="Methyl-accepting chemotaxis protein"/>
    <property type="match status" value="1"/>
</dbReference>
<keyword evidence="6 8" id="KW-0807">Transducer</keyword>
<dbReference type="RefSeq" id="WP_022590550.1">
    <property type="nucleotide sequence ID" value="NZ_LK391965.1"/>
</dbReference>
<dbReference type="GO" id="GO:0007165">
    <property type="term" value="P:signal transduction"/>
    <property type="evidence" value="ECO:0007669"/>
    <property type="project" value="UniProtKB-KW"/>
</dbReference>
<evidence type="ECO:0000256" key="2">
    <source>
        <dbReference type="ARBA" id="ARBA00022475"/>
    </source>
</evidence>
<dbReference type="Pfam" id="PF00015">
    <property type="entry name" value="MCPsignal"/>
    <property type="match status" value="1"/>
</dbReference>
<evidence type="ECO:0000256" key="7">
    <source>
        <dbReference type="ARBA" id="ARBA00029447"/>
    </source>
</evidence>
<evidence type="ECO:0000259" key="10">
    <source>
        <dbReference type="PROSITE" id="PS50111"/>
    </source>
</evidence>
<sequence>MLNRLLNRLNVSAKIRLIIVVASLMIFGAKLFSALNLKDQMIVERKQAAEALVQSGISQINQIEKLVTRGRLTFEEGQQQARELIKNKRYGSNGYFWLNDLNGVMVMHPIKPELDGKNMVAHSTSYISDAFRQFVETARSQGSGFVAYDWPQPGSSELEEKVSFVGKSNKWGWVLGTGVYFTDVEDAFKDELIATSVHTLIFVIALVLFSTLIAQNILKPLNKLTRTMSLIADDKDLSIVMKSKGKDELATMATAFNKMNNNLRDVVVSIHGNTDSLASQAEELSSVTHQIQSGIRDQKEQTLAVAGRVEQLTHSADLVSEKVEIALVTTRESNEVIASGTQSVHENLDVIQSVAEEVQATAKIAGDLESSSNEIGDILDVIKQIAEQTNLLALNAAIEAARAGEQGRGFAVVADEVRTLAQRTQESTGNIQRIISDLQTGVQQTVGSLQNCQHKAELGIEKATNCGDALTSVQASIKTLAEMSTEIASSAEDQRHQILSIGDSISSISQVAEQTETGTSHTSQSSEQLSVMAQKLNGLVNAFKV</sequence>
<evidence type="ECO:0000259" key="11">
    <source>
        <dbReference type="PROSITE" id="PS50885"/>
    </source>
</evidence>
<dbReference type="AlphaFoldDB" id="A0AAV2VRN1"/>
<name>A0AAV2VRN1_9VIBR</name>
<dbReference type="InterPro" id="IPR003660">
    <property type="entry name" value="HAMP_dom"/>
</dbReference>
<dbReference type="GO" id="GO:0005886">
    <property type="term" value="C:plasma membrane"/>
    <property type="evidence" value="ECO:0007669"/>
    <property type="project" value="UniProtKB-SubCell"/>
</dbReference>
<keyword evidence="3 9" id="KW-0812">Transmembrane</keyword>
<evidence type="ECO:0000256" key="8">
    <source>
        <dbReference type="PROSITE-ProRule" id="PRU00284"/>
    </source>
</evidence>
<dbReference type="Pfam" id="PF17200">
    <property type="entry name" value="sCache_2"/>
    <property type="match status" value="1"/>
</dbReference>
<dbReference type="InterPro" id="IPR004090">
    <property type="entry name" value="Chemotax_Me-accpt_rcpt"/>
</dbReference>
<feature type="domain" description="Methyl-accepting transducer" evidence="10">
    <location>
        <begin position="273"/>
        <end position="509"/>
    </location>
</feature>
<evidence type="ECO:0000256" key="6">
    <source>
        <dbReference type="ARBA" id="ARBA00023224"/>
    </source>
</evidence>
<feature type="domain" description="HAMP" evidence="11">
    <location>
        <begin position="215"/>
        <end position="268"/>
    </location>
</feature>
<evidence type="ECO:0000256" key="5">
    <source>
        <dbReference type="ARBA" id="ARBA00023136"/>
    </source>
</evidence>
<dbReference type="PROSITE" id="PS50885">
    <property type="entry name" value="HAMP"/>
    <property type="match status" value="1"/>
</dbReference>
<feature type="transmembrane region" description="Helical" evidence="9">
    <location>
        <begin position="199"/>
        <end position="218"/>
    </location>
</feature>
<reference evidence="12 13" key="1">
    <citation type="journal article" date="2013" name="ISME J.">
        <title>Comparative genomics of pathogenic lineages of Vibrio nigripulchritudo identifies virulence-associated traits.</title>
        <authorList>
            <person name="Goudenege D."/>
            <person name="Labreuche Y."/>
            <person name="Krin E."/>
            <person name="Ansquer D."/>
            <person name="Mangenot S."/>
            <person name="Calteau A."/>
            <person name="Medigue C."/>
            <person name="Mazel D."/>
            <person name="Polz M.F."/>
            <person name="Le Roux F."/>
        </authorList>
    </citation>
    <scope>NUCLEOTIDE SEQUENCE [LARGE SCALE GENOMIC DNA]</scope>
    <source>
        <strain evidence="12 13">SOn1</strain>
    </source>
</reference>
<dbReference type="CDD" id="cd11386">
    <property type="entry name" value="MCP_signal"/>
    <property type="match status" value="1"/>
</dbReference>
<evidence type="ECO:0000313" key="12">
    <source>
        <dbReference type="EMBL" id="CCO47099.1"/>
    </source>
</evidence>
<evidence type="ECO:0000256" key="4">
    <source>
        <dbReference type="ARBA" id="ARBA00022989"/>
    </source>
</evidence>
<dbReference type="Gene3D" id="3.30.450.20">
    <property type="entry name" value="PAS domain"/>
    <property type="match status" value="1"/>
</dbReference>
<dbReference type="PRINTS" id="PR00260">
    <property type="entry name" value="CHEMTRNSDUCR"/>
</dbReference>
<dbReference type="EMBL" id="CAOF01000112">
    <property type="protein sequence ID" value="CCO47099.1"/>
    <property type="molecule type" value="Genomic_DNA"/>
</dbReference>
<evidence type="ECO:0000256" key="3">
    <source>
        <dbReference type="ARBA" id="ARBA00022692"/>
    </source>
</evidence>
<dbReference type="CDD" id="cd06225">
    <property type="entry name" value="HAMP"/>
    <property type="match status" value="1"/>
</dbReference>
<dbReference type="GO" id="GO:0004888">
    <property type="term" value="F:transmembrane signaling receptor activity"/>
    <property type="evidence" value="ECO:0007669"/>
    <property type="project" value="InterPro"/>
</dbReference>
<proteinExistence type="inferred from homology"/>
<organism evidence="12 13">
    <name type="scientific">Vibrio nigripulchritudo SOn1</name>
    <dbReference type="NCBI Taxonomy" id="1238450"/>
    <lineage>
        <taxon>Bacteria</taxon>
        <taxon>Pseudomonadati</taxon>
        <taxon>Pseudomonadota</taxon>
        <taxon>Gammaproteobacteria</taxon>
        <taxon>Vibrionales</taxon>
        <taxon>Vibrionaceae</taxon>
        <taxon>Vibrio</taxon>
    </lineage>
</organism>
<dbReference type="PROSITE" id="PS50111">
    <property type="entry name" value="CHEMOTAXIS_TRANSDUC_2"/>
    <property type="match status" value="1"/>
</dbReference>
<comment type="caution">
    <text evidence="12">The sequence shown here is derived from an EMBL/GenBank/DDBJ whole genome shotgun (WGS) entry which is preliminary data.</text>
</comment>
<evidence type="ECO:0000313" key="13">
    <source>
        <dbReference type="Proteomes" id="UP000018211"/>
    </source>
</evidence>
<keyword evidence="5 9" id="KW-0472">Membrane</keyword>
<comment type="similarity">
    <text evidence="7">Belongs to the methyl-accepting chemotaxis (MCP) protein family.</text>
</comment>
<dbReference type="SMART" id="SM00283">
    <property type="entry name" value="MA"/>
    <property type="match status" value="1"/>
</dbReference>
<protein>
    <submittedName>
        <fullName evidence="12">Methyl-accepting chemotaxis protein</fullName>
    </submittedName>
</protein>
<keyword evidence="2" id="KW-1003">Cell membrane</keyword>
<dbReference type="SUPFAM" id="SSF58104">
    <property type="entry name" value="Methyl-accepting chemotaxis protein (MCP) signaling domain"/>
    <property type="match status" value="1"/>
</dbReference>
<dbReference type="Proteomes" id="UP000018211">
    <property type="component" value="Unassembled WGS sequence"/>
</dbReference>
<accession>A0AAV2VRN1</accession>
<dbReference type="SMART" id="SM01049">
    <property type="entry name" value="Cache_2"/>
    <property type="match status" value="1"/>
</dbReference>
<gene>
    <name evidence="12" type="ORF">VIBNISOn1_220018</name>
</gene>
<dbReference type="PANTHER" id="PTHR32089:SF119">
    <property type="entry name" value="METHYL-ACCEPTING CHEMOTAXIS PROTEIN CTPL"/>
    <property type="match status" value="1"/>
</dbReference>
<dbReference type="GO" id="GO:0006935">
    <property type="term" value="P:chemotaxis"/>
    <property type="evidence" value="ECO:0007669"/>
    <property type="project" value="InterPro"/>
</dbReference>
<dbReference type="PANTHER" id="PTHR32089">
    <property type="entry name" value="METHYL-ACCEPTING CHEMOTAXIS PROTEIN MCPB"/>
    <property type="match status" value="1"/>
</dbReference>
<dbReference type="InterPro" id="IPR033480">
    <property type="entry name" value="sCache_2"/>
</dbReference>
<feature type="transmembrane region" description="Helical" evidence="9">
    <location>
        <begin position="15"/>
        <end position="37"/>
    </location>
</feature>
<dbReference type="Pfam" id="PF00672">
    <property type="entry name" value="HAMP"/>
    <property type="match status" value="1"/>
</dbReference>
<dbReference type="SMART" id="SM00304">
    <property type="entry name" value="HAMP"/>
    <property type="match status" value="1"/>
</dbReference>
<keyword evidence="4 9" id="KW-1133">Transmembrane helix</keyword>
<dbReference type="InterPro" id="IPR004089">
    <property type="entry name" value="MCPsignal_dom"/>
</dbReference>